<dbReference type="Gene3D" id="3.40.1550.10">
    <property type="entry name" value="CheC-like"/>
    <property type="match status" value="1"/>
</dbReference>
<accession>A0A4D6HFH9</accession>
<sequence>MPLLIDIRKLRIINQLMRSGTENVTEALATLADVESRVDIKSLSFVEPADIAAEIGTDELYSASIQLREPPYGVFLLTFPRETGEEMAALMTGTAVDGEFNQLQESALQEMCNILTSGFIDGIANTLGTTIDMETPELRYSSGVTVAEQTLSHVRKDSLSIVLDSMIDVADEDAAFKVRVFLVPDPGSFVNLLDHLSVEEIADRAESKGELP</sequence>
<organism evidence="4 5">
    <name type="scientific">Halapricum salinum</name>
    <dbReference type="NCBI Taxonomy" id="1457250"/>
    <lineage>
        <taxon>Archaea</taxon>
        <taxon>Methanobacteriati</taxon>
        <taxon>Methanobacteriota</taxon>
        <taxon>Stenosarchaea group</taxon>
        <taxon>Halobacteria</taxon>
        <taxon>Halobacteriales</taxon>
        <taxon>Haloarculaceae</taxon>
        <taxon>Halapricum</taxon>
    </lineage>
</organism>
<evidence type="ECO:0000256" key="1">
    <source>
        <dbReference type="ARBA" id="ARBA00022500"/>
    </source>
</evidence>
<dbReference type="STRING" id="1457250.GCA_000755225_02169"/>
<evidence type="ECO:0000259" key="3">
    <source>
        <dbReference type="Pfam" id="PF04509"/>
    </source>
</evidence>
<dbReference type="GO" id="GO:0006935">
    <property type="term" value="P:chemotaxis"/>
    <property type="evidence" value="ECO:0007669"/>
    <property type="project" value="UniProtKB-KW"/>
</dbReference>
<keyword evidence="1" id="KW-0145">Chemotaxis</keyword>
<feature type="domain" description="CheC-like protein" evidence="3">
    <location>
        <begin position="104"/>
        <end position="138"/>
    </location>
</feature>
<proteinExistence type="predicted"/>
<dbReference type="PANTHER" id="PTHR43693">
    <property type="entry name" value="PROTEIN PHOSPHATASE CHEZ"/>
    <property type="match status" value="1"/>
</dbReference>
<dbReference type="EMBL" id="CP031310">
    <property type="protein sequence ID" value="QCC52723.1"/>
    <property type="molecule type" value="Genomic_DNA"/>
</dbReference>
<keyword evidence="5" id="KW-1185">Reference proteome</keyword>
<keyword evidence="2" id="KW-0378">Hydrolase</keyword>
<dbReference type="OrthoDB" id="182374at2157"/>
<dbReference type="Pfam" id="PF04509">
    <property type="entry name" value="CheC"/>
    <property type="match status" value="1"/>
</dbReference>
<evidence type="ECO:0000256" key="2">
    <source>
        <dbReference type="ARBA" id="ARBA00022801"/>
    </source>
</evidence>
<dbReference type="PANTHER" id="PTHR43693:SF1">
    <property type="entry name" value="PROTEIN PHOSPHATASE CHEZ"/>
    <property type="match status" value="1"/>
</dbReference>
<dbReference type="CDD" id="cd17911">
    <property type="entry name" value="CheC_ClassIII"/>
    <property type="match status" value="1"/>
</dbReference>
<dbReference type="GO" id="GO:0016787">
    <property type="term" value="F:hydrolase activity"/>
    <property type="evidence" value="ECO:0007669"/>
    <property type="project" value="UniProtKB-KW"/>
</dbReference>
<name>A0A4D6HFH9_9EURY</name>
<dbReference type="InterPro" id="IPR050992">
    <property type="entry name" value="CheZ_family_phosphatases"/>
</dbReference>
<dbReference type="RefSeq" id="WP_049993043.1">
    <property type="nucleotide sequence ID" value="NZ_CP031310.1"/>
</dbReference>
<evidence type="ECO:0000313" key="5">
    <source>
        <dbReference type="Proteomes" id="UP000296706"/>
    </source>
</evidence>
<reference evidence="4 5" key="1">
    <citation type="journal article" date="2019" name="Nat. Commun.">
        <title>A new type of DNA phosphorothioation-based antiviral system in archaea.</title>
        <authorList>
            <person name="Xiong L."/>
            <person name="Liu S."/>
            <person name="Chen S."/>
            <person name="Xiao Y."/>
            <person name="Zhu B."/>
            <person name="Gao Y."/>
            <person name="Zhang Y."/>
            <person name="Chen B."/>
            <person name="Luo J."/>
            <person name="Deng Z."/>
            <person name="Chen X."/>
            <person name="Wang L."/>
            <person name="Chen S."/>
        </authorList>
    </citation>
    <scope>NUCLEOTIDE SEQUENCE [LARGE SCALE GENOMIC DNA]</scope>
    <source>
        <strain evidence="4 5">CBA1105</strain>
    </source>
</reference>
<gene>
    <name evidence="4" type="ORF">DV733_16440</name>
</gene>
<dbReference type="InterPro" id="IPR007597">
    <property type="entry name" value="CheC"/>
</dbReference>
<protein>
    <submittedName>
        <fullName evidence="4">Chemotaxis protein CheC</fullName>
    </submittedName>
</protein>
<dbReference type="SUPFAM" id="SSF103039">
    <property type="entry name" value="CheC-like"/>
    <property type="match status" value="1"/>
</dbReference>
<dbReference type="InterPro" id="IPR028976">
    <property type="entry name" value="CheC-like_sf"/>
</dbReference>
<evidence type="ECO:0000313" key="4">
    <source>
        <dbReference type="EMBL" id="QCC52723.1"/>
    </source>
</evidence>
<dbReference type="AlphaFoldDB" id="A0A4D6HFH9"/>
<dbReference type="GeneID" id="39849481"/>
<dbReference type="KEGG" id="hsn:DV733_16440"/>
<dbReference type="Proteomes" id="UP000296706">
    <property type="component" value="Chromosome"/>
</dbReference>